<dbReference type="GO" id="GO:0006950">
    <property type="term" value="P:response to stress"/>
    <property type="evidence" value="ECO:0007669"/>
    <property type="project" value="TreeGrafter"/>
</dbReference>
<name>A0A4T3F0J5_9SPHN</name>
<dbReference type="PROSITE" id="PS50995">
    <property type="entry name" value="HTH_MARR_2"/>
    <property type="match status" value="1"/>
</dbReference>
<dbReference type="PANTHER" id="PTHR33164">
    <property type="entry name" value="TRANSCRIPTIONAL REGULATOR, MARR FAMILY"/>
    <property type="match status" value="1"/>
</dbReference>
<dbReference type="SMART" id="SM00347">
    <property type="entry name" value="HTH_MARR"/>
    <property type="match status" value="1"/>
</dbReference>
<reference evidence="5 6" key="1">
    <citation type="submission" date="2019-04" db="EMBL/GenBank/DDBJ databases">
        <title>Altererythrobacter aquimixticola sp. nov., isolated from sediment of junction between the ocean and a freshwater spring.</title>
        <authorList>
            <person name="Yoon J.-H."/>
        </authorList>
    </citation>
    <scope>NUCLEOTIDE SEQUENCE [LARGE SCALE GENOMIC DNA]</scope>
    <source>
        <strain evidence="5 6">SSKS-13</strain>
    </source>
</reference>
<evidence type="ECO:0000256" key="3">
    <source>
        <dbReference type="ARBA" id="ARBA00023163"/>
    </source>
</evidence>
<protein>
    <submittedName>
        <fullName evidence="5">MarR family transcriptional regulator</fullName>
    </submittedName>
</protein>
<evidence type="ECO:0000256" key="1">
    <source>
        <dbReference type="ARBA" id="ARBA00023015"/>
    </source>
</evidence>
<dbReference type="PRINTS" id="PR00598">
    <property type="entry name" value="HTHMARR"/>
</dbReference>
<evidence type="ECO:0000259" key="4">
    <source>
        <dbReference type="PROSITE" id="PS50995"/>
    </source>
</evidence>
<accession>A0A4T3F0J5</accession>
<evidence type="ECO:0000256" key="2">
    <source>
        <dbReference type="ARBA" id="ARBA00023125"/>
    </source>
</evidence>
<dbReference type="InterPro" id="IPR036390">
    <property type="entry name" value="WH_DNA-bd_sf"/>
</dbReference>
<proteinExistence type="predicted"/>
<dbReference type="Pfam" id="PF01047">
    <property type="entry name" value="MarR"/>
    <property type="match status" value="1"/>
</dbReference>
<dbReference type="OrthoDB" id="8228089at2"/>
<dbReference type="InterPro" id="IPR036388">
    <property type="entry name" value="WH-like_DNA-bd_sf"/>
</dbReference>
<feature type="domain" description="HTH marR-type" evidence="4">
    <location>
        <begin position="62"/>
        <end position="194"/>
    </location>
</feature>
<dbReference type="PANTHER" id="PTHR33164:SF43">
    <property type="entry name" value="HTH-TYPE TRANSCRIPTIONAL REPRESSOR YETL"/>
    <property type="match status" value="1"/>
</dbReference>
<dbReference type="Proteomes" id="UP000309389">
    <property type="component" value="Unassembled WGS sequence"/>
</dbReference>
<dbReference type="AlphaFoldDB" id="A0A4T3F0J5"/>
<sequence>MALRPEGRRADGVSTCPANGKTEAGLFLPAFDLACMRRNGGQGAIRAASLAWGRQLNWGVFEKSIGPRARLIHNALSARSIAVSAPYELPTGSLTVMALIDANPGSSQAELAGLAGLATPSMVGIIDELEKRELVTRIRSSTDRRRNDIALTDKGHELMTALFAEVSRIEDPIKDALGAKDLKLLVDLLDRVVASLK</sequence>
<evidence type="ECO:0000313" key="6">
    <source>
        <dbReference type="Proteomes" id="UP000309389"/>
    </source>
</evidence>
<dbReference type="InterPro" id="IPR039422">
    <property type="entry name" value="MarR/SlyA-like"/>
</dbReference>
<dbReference type="EMBL" id="SSHH01000003">
    <property type="protein sequence ID" value="TIX49712.1"/>
    <property type="molecule type" value="Genomic_DNA"/>
</dbReference>
<dbReference type="InterPro" id="IPR023187">
    <property type="entry name" value="Tscrpt_reg_MarR-type_CS"/>
</dbReference>
<dbReference type="InterPro" id="IPR000835">
    <property type="entry name" value="HTH_MarR-typ"/>
</dbReference>
<keyword evidence="6" id="KW-1185">Reference proteome</keyword>
<keyword evidence="3" id="KW-0804">Transcription</keyword>
<keyword evidence="2" id="KW-0238">DNA-binding</keyword>
<keyword evidence="1" id="KW-0805">Transcription regulation</keyword>
<dbReference type="Gene3D" id="1.10.10.10">
    <property type="entry name" value="Winged helix-like DNA-binding domain superfamily/Winged helix DNA-binding domain"/>
    <property type="match status" value="1"/>
</dbReference>
<dbReference type="SUPFAM" id="SSF46785">
    <property type="entry name" value="Winged helix' DNA-binding domain"/>
    <property type="match status" value="1"/>
</dbReference>
<dbReference type="GO" id="GO:0003677">
    <property type="term" value="F:DNA binding"/>
    <property type="evidence" value="ECO:0007669"/>
    <property type="project" value="UniProtKB-KW"/>
</dbReference>
<organism evidence="5 6">
    <name type="scientific">Alteraurantiacibacter aquimixticola</name>
    <dbReference type="NCBI Taxonomy" id="2489173"/>
    <lineage>
        <taxon>Bacteria</taxon>
        <taxon>Pseudomonadati</taxon>
        <taxon>Pseudomonadota</taxon>
        <taxon>Alphaproteobacteria</taxon>
        <taxon>Sphingomonadales</taxon>
        <taxon>Erythrobacteraceae</taxon>
        <taxon>Alteraurantiacibacter</taxon>
    </lineage>
</organism>
<dbReference type="GO" id="GO:0003700">
    <property type="term" value="F:DNA-binding transcription factor activity"/>
    <property type="evidence" value="ECO:0007669"/>
    <property type="project" value="InterPro"/>
</dbReference>
<evidence type="ECO:0000313" key="5">
    <source>
        <dbReference type="EMBL" id="TIX49712.1"/>
    </source>
</evidence>
<dbReference type="PROSITE" id="PS01117">
    <property type="entry name" value="HTH_MARR_1"/>
    <property type="match status" value="1"/>
</dbReference>
<gene>
    <name evidence="5" type="ORF">E5222_12930</name>
</gene>
<comment type="caution">
    <text evidence="5">The sequence shown here is derived from an EMBL/GenBank/DDBJ whole genome shotgun (WGS) entry which is preliminary data.</text>
</comment>